<accession>A0AAD9GF80</accession>
<evidence type="ECO:0000313" key="3">
    <source>
        <dbReference type="EMBL" id="KAK1937360.1"/>
    </source>
</evidence>
<protein>
    <submittedName>
        <fullName evidence="3">Uncharacterized protein</fullName>
    </submittedName>
</protein>
<organism evidence="3 4">
    <name type="scientific">Babesia divergens</name>
    <dbReference type="NCBI Taxonomy" id="32595"/>
    <lineage>
        <taxon>Eukaryota</taxon>
        <taxon>Sar</taxon>
        <taxon>Alveolata</taxon>
        <taxon>Apicomplexa</taxon>
        <taxon>Aconoidasida</taxon>
        <taxon>Piroplasmida</taxon>
        <taxon>Babesiidae</taxon>
        <taxon>Babesia</taxon>
    </lineage>
</organism>
<reference evidence="3" key="2">
    <citation type="submission" date="2021-05" db="EMBL/GenBank/DDBJ databases">
        <authorList>
            <person name="Pain A."/>
        </authorList>
    </citation>
    <scope>NUCLEOTIDE SEQUENCE</scope>
    <source>
        <strain evidence="3">1802A</strain>
    </source>
</reference>
<feature type="compositionally biased region" description="Polar residues" evidence="1">
    <location>
        <begin position="625"/>
        <end position="634"/>
    </location>
</feature>
<keyword evidence="2" id="KW-0812">Transmembrane</keyword>
<keyword evidence="2" id="KW-0472">Membrane</keyword>
<feature type="compositionally biased region" description="Basic and acidic residues" evidence="1">
    <location>
        <begin position="1"/>
        <end position="11"/>
    </location>
</feature>
<dbReference type="AlphaFoldDB" id="A0AAD9GF80"/>
<reference evidence="3" key="1">
    <citation type="journal article" date="2014" name="Nucleic Acids Res.">
        <title>The evolutionary dynamics of variant antigen genes in Babesia reveal a history of genomic innovation underlying host-parasite interaction.</title>
        <authorList>
            <person name="Jackson A.P."/>
            <person name="Otto T.D."/>
            <person name="Darby A."/>
            <person name="Ramaprasad A."/>
            <person name="Xia D."/>
            <person name="Echaide I.E."/>
            <person name="Farber M."/>
            <person name="Gahlot S."/>
            <person name="Gamble J."/>
            <person name="Gupta D."/>
            <person name="Gupta Y."/>
            <person name="Jackson L."/>
            <person name="Malandrin L."/>
            <person name="Malas T.B."/>
            <person name="Moussa E."/>
            <person name="Nair M."/>
            <person name="Reid A.J."/>
            <person name="Sanders M."/>
            <person name="Sharma J."/>
            <person name="Tracey A."/>
            <person name="Quail M.A."/>
            <person name="Weir W."/>
            <person name="Wastling J.M."/>
            <person name="Hall N."/>
            <person name="Willadsen P."/>
            <person name="Lingelbach K."/>
            <person name="Shiels B."/>
            <person name="Tait A."/>
            <person name="Berriman M."/>
            <person name="Allred D.R."/>
            <person name="Pain A."/>
        </authorList>
    </citation>
    <scope>NUCLEOTIDE SEQUENCE</scope>
    <source>
        <strain evidence="3">1802A</strain>
    </source>
</reference>
<name>A0AAD9GF80_BABDI</name>
<comment type="caution">
    <text evidence="3">The sequence shown here is derived from an EMBL/GenBank/DDBJ whole genome shotgun (WGS) entry which is preliminary data.</text>
</comment>
<dbReference type="EMBL" id="JAHBMH010000033">
    <property type="protein sequence ID" value="KAK1937360.1"/>
    <property type="molecule type" value="Genomic_DNA"/>
</dbReference>
<feature type="compositionally biased region" description="Polar residues" evidence="1">
    <location>
        <begin position="820"/>
        <end position="840"/>
    </location>
</feature>
<sequence>MKERANKRASYEEMATPMDSQKGGKSKTSPKLPTMITHQVLVGLMNDLLSSCTFITLPQTNGKTVDVAREAPGRDRQHMLVLRFEKKGIMYEVLSHHFNPHVKGRDSQTSQEEARAAQLAVGIMAALRQNLKEPTVFSKVPLSILNGYLQKTLNRGGMWAYMSLPSFLGGKSADELIVRERRKKIMHEAAAGIGTITSTTIVALLWVIYYLRAEKVLFPICNALTTEFLQNHRDPQQLVITLYMGSLMETLSHEDIAKATLNNLNHVNILEKLTGEDLVILLAAFNDKDDLNLSAVRKVLLLLTDEAERLSPHCIACLLWILVKLKYGFGQNTHFTRKMMLRLSNVFDELPLSNKFLFSALAFVPCEMSYYDAILDSVILKLHLMDHKEIIMIGASYAFVGNLKNAESDLEAPRSEHIYHGLEFYVKQYLNEMMKDNETLLGLVYESVLANPECHFTEKIAESSVAFPRESLSQTAKRIHTRTPNLGLTKHQSGSSEAFKSVTTSTNAFKLFYLNLLEDCCIRYDQLDFGSMCLLIFALLTFHIDVSPLHQAMLVTQGLMLRKANNPVKIVEISPAEDIRQYEMSLELLQYTQSPTDPNVPLKIEGIEMKCYRLREIPVELMDGKQQTNAQTVPRSIKSPKMGAKEVNQDTPKKQPREAIPPLTLPIPGDTPPSDAKRKRKLVYLRHTERPDTHTVTPKYDNRLHEVGFEPTRTLAHQNLSLAPLTARPSVLMLRGRFDRIHSLSGQKNIVELLRKLTSEIDVDDPTNQPNIEGIIQKCQEALKSLTSGHGYNIKLRLPSSARSGKSTASRTKGRDKATNKSNLECNSTPITQHDSRTSGWKAQVGTRRNIDNVPCTNERYCIMYKIRTLRYHRAEIIKRRVAISYTYEKVKGVAR</sequence>
<feature type="transmembrane region" description="Helical" evidence="2">
    <location>
        <begin position="189"/>
        <end position="211"/>
    </location>
</feature>
<feature type="compositionally biased region" description="Polar residues" evidence="1">
    <location>
        <begin position="801"/>
        <end position="811"/>
    </location>
</feature>
<feature type="compositionally biased region" description="Basic and acidic residues" evidence="1">
    <location>
        <begin position="643"/>
        <end position="657"/>
    </location>
</feature>
<gene>
    <name evidence="3" type="ORF">X943_001272</name>
</gene>
<feature type="region of interest" description="Disordered" evidence="1">
    <location>
        <begin position="1"/>
        <end position="31"/>
    </location>
</feature>
<feature type="region of interest" description="Disordered" evidence="1">
    <location>
        <begin position="625"/>
        <end position="678"/>
    </location>
</feature>
<proteinExistence type="predicted"/>
<evidence type="ECO:0000256" key="2">
    <source>
        <dbReference type="SAM" id="Phobius"/>
    </source>
</evidence>
<feature type="region of interest" description="Disordered" evidence="1">
    <location>
        <begin position="797"/>
        <end position="840"/>
    </location>
</feature>
<keyword evidence="4" id="KW-1185">Reference proteome</keyword>
<dbReference type="Proteomes" id="UP001195914">
    <property type="component" value="Unassembled WGS sequence"/>
</dbReference>
<evidence type="ECO:0000313" key="4">
    <source>
        <dbReference type="Proteomes" id="UP001195914"/>
    </source>
</evidence>
<keyword evidence="2" id="KW-1133">Transmembrane helix</keyword>
<evidence type="ECO:0000256" key="1">
    <source>
        <dbReference type="SAM" id="MobiDB-lite"/>
    </source>
</evidence>